<feature type="domain" description="SIS" evidence="4">
    <location>
        <begin position="60"/>
        <end position="223"/>
    </location>
</feature>
<reference evidence="5" key="1">
    <citation type="submission" date="2022-12" db="EMBL/GenBank/DDBJ databases">
        <title>Bacterial isolates from different developmental stages of Nematostella vectensis.</title>
        <authorList>
            <person name="Fraune S."/>
        </authorList>
    </citation>
    <scope>NUCLEOTIDE SEQUENCE</scope>
    <source>
        <strain evidence="5">G21630-S1</strain>
    </source>
</reference>
<dbReference type="CDD" id="cd05007">
    <property type="entry name" value="SIS_Etherase"/>
    <property type="match status" value="1"/>
</dbReference>
<comment type="caution">
    <text evidence="5">The sequence shown here is derived from an EMBL/GenBank/DDBJ whole genome shotgun (WGS) entry which is preliminary data.</text>
</comment>
<sequence>MESDTLSNSEKHTEQKSSRYRGLDSWSDTEVLESLWASQAKALASVQSAIPFLEQAALEIVARLKQSGRLFYIGAGASGHLAIQDGLELHPTYGWPLEKTVLMVAGGAEALLYSMGGVEDDRSLPVKELKEKNLSSGDVVIAVAASGSTPYTLAAVEYAQSIGALVVSIANNPEAPLFRFSNYKVFLGTGAEVVAGSTRMAAGTAQKIALNMLSTLVMTKLGHVHDGLMVSMTISNEKLIKRAVSMVQEITGVTAFMATQALSEAENNIKLACLIALGHSKQKAEQVLGQNGWILRQAIETLETLKK</sequence>
<evidence type="ECO:0000259" key="4">
    <source>
        <dbReference type="PROSITE" id="PS51464"/>
    </source>
</evidence>
<organism evidence="5 6">
    <name type="scientific">Kiloniella laminariae</name>
    <dbReference type="NCBI Taxonomy" id="454162"/>
    <lineage>
        <taxon>Bacteria</taxon>
        <taxon>Pseudomonadati</taxon>
        <taxon>Pseudomonadota</taxon>
        <taxon>Alphaproteobacteria</taxon>
        <taxon>Rhodospirillales</taxon>
        <taxon>Kiloniellaceae</taxon>
        <taxon>Kiloniella</taxon>
    </lineage>
</organism>
<dbReference type="InterPro" id="IPR046348">
    <property type="entry name" value="SIS_dom_sf"/>
</dbReference>
<feature type="region of interest" description="Disordered" evidence="3">
    <location>
        <begin position="1"/>
        <end position="20"/>
    </location>
</feature>
<evidence type="ECO:0000256" key="2">
    <source>
        <dbReference type="ARBA" id="ARBA00023277"/>
    </source>
</evidence>
<dbReference type="RefSeq" id="WP_269424256.1">
    <property type="nucleotide sequence ID" value="NZ_JAPWGY010000005.1"/>
</dbReference>
<evidence type="ECO:0000313" key="6">
    <source>
        <dbReference type="Proteomes" id="UP001069802"/>
    </source>
</evidence>
<keyword evidence="2" id="KW-0119">Carbohydrate metabolism</keyword>
<dbReference type="PANTHER" id="PTHR10088:SF4">
    <property type="entry name" value="GLUCOKINASE REGULATORY PROTEIN"/>
    <property type="match status" value="1"/>
</dbReference>
<gene>
    <name evidence="5" type="ORF">O4H49_15075</name>
</gene>
<evidence type="ECO:0000256" key="1">
    <source>
        <dbReference type="ARBA" id="ARBA00023239"/>
    </source>
</evidence>
<dbReference type="NCBIfam" id="NF003915">
    <property type="entry name" value="PRK05441.1"/>
    <property type="match status" value="1"/>
</dbReference>
<dbReference type="Gene3D" id="1.10.8.1080">
    <property type="match status" value="1"/>
</dbReference>
<keyword evidence="1" id="KW-0456">Lyase</keyword>
<dbReference type="NCBIfam" id="NF009222">
    <property type="entry name" value="PRK12570.1"/>
    <property type="match status" value="1"/>
</dbReference>
<evidence type="ECO:0000313" key="5">
    <source>
        <dbReference type="EMBL" id="MCZ4282110.1"/>
    </source>
</evidence>
<accession>A0ABT4LLV8</accession>
<dbReference type="EMBL" id="JAPWGY010000005">
    <property type="protein sequence ID" value="MCZ4282110.1"/>
    <property type="molecule type" value="Genomic_DNA"/>
</dbReference>
<dbReference type="InterPro" id="IPR005488">
    <property type="entry name" value="Etherase_MurQ"/>
</dbReference>
<dbReference type="PROSITE" id="PS51464">
    <property type="entry name" value="SIS"/>
    <property type="match status" value="1"/>
</dbReference>
<dbReference type="Pfam" id="PF22645">
    <property type="entry name" value="GKRP_SIS_N"/>
    <property type="match status" value="1"/>
</dbReference>
<dbReference type="PANTHER" id="PTHR10088">
    <property type="entry name" value="GLUCOKINASE REGULATORY PROTEIN"/>
    <property type="match status" value="1"/>
</dbReference>
<dbReference type="Proteomes" id="UP001069802">
    <property type="component" value="Unassembled WGS sequence"/>
</dbReference>
<protein>
    <submittedName>
        <fullName evidence="5">N-acetylmuramic acid 6-phosphate etherase</fullName>
    </submittedName>
</protein>
<keyword evidence="6" id="KW-1185">Reference proteome</keyword>
<dbReference type="SUPFAM" id="SSF53697">
    <property type="entry name" value="SIS domain"/>
    <property type="match status" value="1"/>
</dbReference>
<evidence type="ECO:0000256" key="3">
    <source>
        <dbReference type="SAM" id="MobiDB-lite"/>
    </source>
</evidence>
<proteinExistence type="predicted"/>
<name>A0ABT4LLV8_9PROT</name>
<dbReference type="InterPro" id="IPR001347">
    <property type="entry name" value="SIS_dom"/>
</dbReference>
<dbReference type="Gene3D" id="3.40.50.10490">
    <property type="entry name" value="Glucose-6-phosphate isomerase like protein, domain 1"/>
    <property type="match status" value="1"/>
</dbReference>
<dbReference type="InterPro" id="IPR040190">
    <property type="entry name" value="MURQ/GCKR"/>
</dbReference>